<dbReference type="RefSeq" id="WP_148984659.1">
    <property type="nucleotide sequence ID" value="NZ_JBNILK010000001.1"/>
</dbReference>
<protein>
    <submittedName>
        <fullName evidence="1">Uncharacterized protein</fullName>
    </submittedName>
</protein>
<evidence type="ECO:0000313" key="2">
    <source>
        <dbReference type="Proteomes" id="UP000322997"/>
    </source>
</evidence>
<reference evidence="1 2" key="1">
    <citation type="submission" date="2019-08" db="EMBL/GenBank/DDBJ databases">
        <title>Bacillus genomes from the desert of Cuatro Cienegas, Coahuila.</title>
        <authorList>
            <person name="Olmedo-Alvarez G."/>
        </authorList>
    </citation>
    <scope>NUCLEOTIDE SEQUENCE [LARGE SCALE GENOMIC DNA]</scope>
    <source>
        <strain evidence="1 2">CH108_3D</strain>
    </source>
</reference>
<name>A0A5D4S1A6_9BACI</name>
<sequence>MEQITVIFCEEKDEVGAITEQAWLFGGSQEDVLLSDYEGMTYFRIVKDGERQLDGYHLRDYHAIELPGSVPAEAVAELSLLDYVRLIAGQ</sequence>
<accession>A0A5D4S1A6</accession>
<comment type="caution">
    <text evidence="1">The sequence shown here is derived from an EMBL/GenBank/DDBJ whole genome shotgun (WGS) entry which is preliminary data.</text>
</comment>
<dbReference type="Proteomes" id="UP000322997">
    <property type="component" value="Unassembled WGS sequence"/>
</dbReference>
<organism evidence="1 2">
    <name type="scientific">Rossellomorea marisflavi</name>
    <dbReference type="NCBI Taxonomy" id="189381"/>
    <lineage>
        <taxon>Bacteria</taxon>
        <taxon>Bacillati</taxon>
        <taxon>Bacillota</taxon>
        <taxon>Bacilli</taxon>
        <taxon>Bacillales</taxon>
        <taxon>Bacillaceae</taxon>
        <taxon>Rossellomorea</taxon>
    </lineage>
</organism>
<evidence type="ECO:0000313" key="1">
    <source>
        <dbReference type="EMBL" id="TYS57000.1"/>
    </source>
</evidence>
<proteinExistence type="predicted"/>
<dbReference type="AlphaFoldDB" id="A0A5D4S1A6"/>
<dbReference type="EMBL" id="VTEQ01000001">
    <property type="protein sequence ID" value="TYS57000.1"/>
    <property type="molecule type" value="Genomic_DNA"/>
</dbReference>
<gene>
    <name evidence="1" type="ORF">FZC83_05405</name>
</gene>